<gene>
    <name evidence="2" type="ORF">Scaly_2248500</name>
</gene>
<dbReference type="EMBL" id="JACGWM010000014">
    <property type="protein sequence ID" value="KAL0328159.1"/>
    <property type="molecule type" value="Genomic_DNA"/>
</dbReference>
<comment type="caution">
    <text evidence="2">The sequence shown here is derived from an EMBL/GenBank/DDBJ whole genome shotgun (WGS) entry which is preliminary data.</text>
</comment>
<sequence>MDDEDWKKLQQRAAATILLRLADEIMVYRLKMQEGSDLAQRVNVFNQIITNLARLDVSIEDEDRAIILLCSLLFSYEHLVTTLTYGKEMIKNDNSIIVMVICFSFQQISDDRCCNIAGISEVRIKMYDRTVRTLYDVRYILDLKKNLISMGSLHKNGFIRKANEDREIIRIVKGALTVMKGKIIARSIYKLLGNIVVDGVQSVDSCDDNKKLWHMCLGHLNERG</sequence>
<protein>
    <recommendedName>
        <fullName evidence="1">Retrovirus-related Pol polyprotein from transposon TNT 1-94-like beta-barrel domain-containing protein</fullName>
    </recommendedName>
</protein>
<reference evidence="2" key="1">
    <citation type="submission" date="2020-06" db="EMBL/GenBank/DDBJ databases">
        <authorList>
            <person name="Li T."/>
            <person name="Hu X."/>
            <person name="Zhang T."/>
            <person name="Song X."/>
            <person name="Zhang H."/>
            <person name="Dai N."/>
            <person name="Sheng W."/>
            <person name="Hou X."/>
            <person name="Wei L."/>
        </authorList>
    </citation>
    <scope>NUCLEOTIDE SEQUENCE</scope>
    <source>
        <strain evidence="2">KEN8</strain>
        <tissue evidence="2">Leaf</tissue>
    </source>
</reference>
<organism evidence="2">
    <name type="scientific">Sesamum calycinum</name>
    <dbReference type="NCBI Taxonomy" id="2727403"/>
    <lineage>
        <taxon>Eukaryota</taxon>
        <taxon>Viridiplantae</taxon>
        <taxon>Streptophyta</taxon>
        <taxon>Embryophyta</taxon>
        <taxon>Tracheophyta</taxon>
        <taxon>Spermatophyta</taxon>
        <taxon>Magnoliopsida</taxon>
        <taxon>eudicotyledons</taxon>
        <taxon>Gunneridae</taxon>
        <taxon>Pentapetalae</taxon>
        <taxon>asterids</taxon>
        <taxon>lamiids</taxon>
        <taxon>Lamiales</taxon>
        <taxon>Pedaliaceae</taxon>
        <taxon>Sesamum</taxon>
    </lineage>
</organism>
<dbReference type="InterPro" id="IPR054722">
    <property type="entry name" value="PolX-like_BBD"/>
</dbReference>
<evidence type="ECO:0000259" key="1">
    <source>
        <dbReference type="Pfam" id="PF22936"/>
    </source>
</evidence>
<feature type="domain" description="Retrovirus-related Pol polyprotein from transposon TNT 1-94-like beta-barrel" evidence="1">
    <location>
        <begin position="107"/>
        <end position="158"/>
    </location>
</feature>
<reference evidence="2" key="2">
    <citation type="journal article" date="2024" name="Plant">
        <title>Genomic evolution and insights into agronomic trait innovations of Sesamum species.</title>
        <authorList>
            <person name="Miao H."/>
            <person name="Wang L."/>
            <person name="Qu L."/>
            <person name="Liu H."/>
            <person name="Sun Y."/>
            <person name="Le M."/>
            <person name="Wang Q."/>
            <person name="Wei S."/>
            <person name="Zheng Y."/>
            <person name="Lin W."/>
            <person name="Duan Y."/>
            <person name="Cao H."/>
            <person name="Xiong S."/>
            <person name="Wang X."/>
            <person name="Wei L."/>
            <person name="Li C."/>
            <person name="Ma Q."/>
            <person name="Ju M."/>
            <person name="Zhao R."/>
            <person name="Li G."/>
            <person name="Mu C."/>
            <person name="Tian Q."/>
            <person name="Mei H."/>
            <person name="Zhang T."/>
            <person name="Gao T."/>
            <person name="Zhang H."/>
        </authorList>
    </citation>
    <scope>NUCLEOTIDE SEQUENCE</scope>
    <source>
        <strain evidence="2">KEN8</strain>
    </source>
</reference>
<accession>A0AAW2M9J1</accession>
<proteinExistence type="predicted"/>
<dbReference type="AlphaFoldDB" id="A0AAW2M9J1"/>
<dbReference type="Pfam" id="PF22936">
    <property type="entry name" value="Pol_BBD"/>
    <property type="match status" value="1"/>
</dbReference>
<name>A0AAW2M9J1_9LAMI</name>
<dbReference type="Pfam" id="PF14223">
    <property type="entry name" value="Retrotran_gag_2"/>
    <property type="match status" value="1"/>
</dbReference>
<evidence type="ECO:0000313" key="2">
    <source>
        <dbReference type="EMBL" id="KAL0328159.1"/>
    </source>
</evidence>